<keyword evidence="1" id="KW-0732">Signal</keyword>
<name>A0A8J3D464_9BACT</name>
<keyword evidence="3" id="KW-1185">Reference proteome</keyword>
<evidence type="ECO:0000256" key="1">
    <source>
        <dbReference type="SAM" id="SignalP"/>
    </source>
</evidence>
<comment type="caution">
    <text evidence="2">The sequence shown here is derived from an EMBL/GenBank/DDBJ whole genome shotgun (WGS) entry which is preliminary data.</text>
</comment>
<accession>A0A8J3D464</accession>
<sequence>MKKPALLAFTLLVLVACGGNQASSTESPAETTATALIFEDSQQSPFKFTGKAPCDFLDTQTVAAGLGVSESSITVKPDRDKDDHKVCRYEIKDGPGAMSVLTVSINFNKNKEKTPKKLSNRLNEALTNGLPMMGYKDQVQAFKEIKGLGTQTAYSGNMPNDKNLLTRLDDDYLISLQYNKYLPGQDIGDFEQKLKALMVKILE</sequence>
<dbReference type="EMBL" id="BMXF01000002">
    <property type="protein sequence ID" value="GHB72226.1"/>
    <property type="molecule type" value="Genomic_DNA"/>
</dbReference>
<feature type="chain" id="PRO_5035178440" evidence="1">
    <location>
        <begin position="23"/>
        <end position="203"/>
    </location>
</feature>
<dbReference type="AlphaFoldDB" id="A0A8J3D464"/>
<evidence type="ECO:0000313" key="2">
    <source>
        <dbReference type="EMBL" id="GHB72226.1"/>
    </source>
</evidence>
<gene>
    <name evidence="2" type="ORF">GCM10007390_27850</name>
</gene>
<organism evidence="2 3">
    <name type="scientific">Persicitalea jodogahamensis</name>
    <dbReference type="NCBI Taxonomy" id="402147"/>
    <lineage>
        <taxon>Bacteria</taxon>
        <taxon>Pseudomonadati</taxon>
        <taxon>Bacteroidota</taxon>
        <taxon>Cytophagia</taxon>
        <taxon>Cytophagales</taxon>
        <taxon>Spirosomataceae</taxon>
        <taxon>Persicitalea</taxon>
    </lineage>
</organism>
<dbReference type="RefSeq" id="WP_189565066.1">
    <property type="nucleotide sequence ID" value="NZ_BMXF01000002.1"/>
</dbReference>
<dbReference type="PROSITE" id="PS51257">
    <property type="entry name" value="PROKAR_LIPOPROTEIN"/>
    <property type="match status" value="1"/>
</dbReference>
<reference evidence="2 3" key="1">
    <citation type="journal article" date="2014" name="Int. J. Syst. Evol. Microbiol.">
        <title>Complete genome sequence of Corynebacterium casei LMG S-19264T (=DSM 44701T), isolated from a smear-ripened cheese.</title>
        <authorList>
            <consortium name="US DOE Joint Genome Institute (JGI-PGF)"/>
            <person name="Walter F."/>
            <person name="Albersmeier A."/>
            <person name="Kalinowski J."/>
            <person name="Ruckert C."/>
        </authorList>
    </citation>
    <scope>NUCLEOTIDE SEQUENCE [LARGE SCALE GENOMIC DNA]</scope>
    <source>
        <strain evidence="2 3">KCTC 12866</strain>
    </source>
</reference>
<proteinExistence type="predicted"/>
<dbReference type="Proteomes" id="UP000598271">
    <property type="component" value="Unassembled WGS sequence"/>
</dbReference>
<evidence type="ECO:0000313" key="3">
    <source>
        <dbReference type="Proteomes" id="UP000598271"/>
    </source>
</evidence>
<protein>
    <submittedName>
        <fullName evidence="2">Uncharacterized protein</fullName>
    </submittedName>
</protein>
<feature type="signal peptide" evidence="1">
    <location>
        <begin position="1"/>
        <end position="22"/>
    </location>
</feature>